<evidence type="ECO:0000313" key="4">
    <source>
        <dbReference type="Proteomes" id="UP000184510"/>
    </source>
</evidence>
<dbReference type="STRING" id="1123071.SAMN02745181_2571"/>
<dbReference type="InParanoid" id="A0A1M6M1Q3"/>
<sequence length="251" mass="25827">MKYTKTPNICTIAALSAALSASASATSIALFDFASNQGTATAQMFIDTGATLVENTDTVTLVSSATLGGATDNTPFALGSGISLAIDSTNQAFTYGNSTWNNNANVSLMGDAWLFNGLGESGFKTITLSGLSSALSANTTYRIYLYGSYSTPEFTKFGNLTYDGVNYGTKDSVQIEGSGAGITNAEEMAVSFDISTDGVVEDELVFTVGKATGATGNAAGIMAIGIVEVPEPSSVSLIGLAGIGFVLRRRR</sequence>
<dbReference type="Proteomes" id="UP000184510">
    <property type="component" value="Unassembled WGS sequence"/>
</dbReference>
<evidence type="ECO:0000259" key="2">
    <source>
        <dbReference type="Pfam" id="PF07589"/>
    </source>
</evidence>
<protein>
    <submittedName>
        <fullName evidence="3">PEP-CTERM protein-sorting domain-containing protein</fullName>
    </submittedName>
</protein>
<keyword evidence="1" id="KW-0732">Signal</keyword>
<gene>
    <name evidence="3" type="ORF">SAMN02745181_2571</name>
</gene>
<dbReference type="NCBIfam" id="TIGR02595">
    <property type="entry name" value="PEP_CTERM"/>
    <property type="match status" value="1"/>
</dbReference>
<feature type="domain" description="Ice-binding protein C-terminal" evidence="2">
    <location>
        <begin position="229"/>
        <end position="250"/>
    </location>
</feature>
<feature type="signal peptide" evidence="1">
    <location>
        <begin position="1"/>
        <end position="25"/>
    </location>
</feature>
<dbReference type="OrthoDB" id="5447300at2"/>
<evidence type="ECO:0000313" key="3">
    <source>
        <dbReference type="EMBL" id="SHJ77365.1"/>
    </source>
</evidence>
<dbReference type="AlphaFoldDB" id="A0A1M6M1Q3"/>
<dbReference type="Pfam" id="PF07589">
    <property type="entry name" value="PEP-CTERM"/>
    <property type="match status" value="1"/>
</dbReference>
<evidence type="ECO:0000256" key="1">
    <source>
        <dbReference type="SAM" id="SignalP"/>
    </source>
</evidence>
<dbReference type="InterPro" id="IPR013424">
    <property type="entry name" value="Ice-binding_C"/>
</dbReference>
<dbReference type="EMBL" id="FQYR01000004">
    <property type="protein sequence ID" value="SHJ77365.1"/>
    <property type="molecule type" value="Genomic_DNA"/>
</dbReference>
<feature type="chain" id="PRO_5012500323" evidence="1">
    <location>
        <begin position="26"/>
        <end position="251"/>
    </location>
</feature>
<dbReference type="RefSeq" id="WP_143184144.1">
    <property type="nucleotide sequence ID" value="NZ_FQYR01000004.1"/>
</dbReference>
<reference evidence="3 4" key="1">
    <citation type="submission" date="2016-11" db="EMBL/GenBank/DDBJ databases">
        <authorList>
            <person name="Jaros S."/>
            <person name="Januszkiewicz K."/>
            <person name="Wedrychowicz H."/>
        </authorList>
    </citation>
    <scope>NUCLEOTIDE SEQUENCE [LARGE SCALE GENOMIC DNA]</scope>
    <source>
        <strain evidence="3 4">DSM 18772</strain>
    </source>
</reference>
<accession>A0A1M6M1Q3</accession>
<proteinExistence type="predicted"/>
<organism evidence="3 4">
    <name type="scientific">Rubritalea squalenifaciens DSM 18772</name>
    <dbReference type="NCBI Taxonomy" id="1123071"/>
    <lineage>
        <taxon>Bacteria</taxon>
        <taxon>Pseudomonadati</taxon>
        <taxon>Verrucomicrobiota</taxon>
        <taxon>Verrucomicrobiia</taxon>
        <taxon>Verrucomicrobiales</taxon>
        <taxon>Rubritaleaceae</taxon>
        <taxon>Rubritalea</taxon>
    </lineage>
</organism>
<keyword evidence="4" id="KW-1185">Reference proteome</keyword>
<name>A0A1M6M1Q3_9BACT</name>